<dbReference type="RefSeq" id="WP_194257726.1">
    <property type="nucleotide sequence ID" value="NZ_JABCQN010000002.1"/>
</dbReference>
<dbReference type="GeneID" id="81474315"/>
<accession>A0A9Q2FLA3</accession>
<protein>
    <recommendedName>
        <fullName evidence="4">Lipoprotein SmpA/OmlA domain-containing protein</fullName>
    </recommendedName>
</protein>
<feature type="signal peptide" evidence="1">
    <location>
        <begin position="1"/>
        <end position="22"/>
    </location>
</feature>
<evidence type="ECO:0008006" key="4">
    <source>
        <dbReference type="Google" id="ProtNLM"/>
    </source>
</evidence>
<reference evidence="2" key="1">
    <citation type="submission" date="2020-04" db="EMBL/GenBank/DDBJ databases">
        <authorList>
            <person name="Sombolestani A."/>
        </authorList>
    </citation>
    <scope>NUCLEOTIDE SEQUENCE</scope>
    <source>
        <strain evidence="2">R71697</strain>
    </source>
</reference>
<feature type="chain" id="PRO_5040362160" description="Lipoprotein SmpA/OmlA domain-containing protein" evidence="1">
    <location>
        <begin position="23"/>
        <end position="136"/>
    </location>
</feature>
<dbReference type="EMBL" id="JABCQN010000002">
    <property type="protein sequence ID" value="MBF0870486.1"/>
    <property type="molecule type" value="Genomic_DNA"/>
</dbReference>
<evidence type="ECO:0000313" key="3">
    <source>
        <dbReference type="Proteomes" id="UP000661006"/>
    </source>
</evidence>
<proteinExistence type="predicted"/>
<dbReference type="PROSITE" id="PS51257">
    <property type="entry name" value="PROKAR_LIPOPROTEIN"/>
    <property type="match status" value="1"/>
</dbReference>
<comment type="caution">
    <text evidence="2">The sequence shown here is derived from an EMBL/GenBank/DDBJ whole genome shotgun (WGS) entry which is preliminary data.</text>
</comment>
<dbReference type="AlphaFoldDB" id="A0A9Q2FLA3"/>
<gene>
    <name evidence="2" type="ORF">HKD32_06380</name>
</gene>
<name>A0A9Q2FLA3_GLUJA</name>
<evidence type="ECO:0000313" key="2">
    <source>
        <dbReference type="EMBL" id="MBF0870486.1"/>
    </source>
</evidence>
<dbReference type="Proteomes" id="UP000661006">
    <property type="component" value="Unassembled WGS sequence"/>
</dbReference>
<evidence type="ECO:0000256" key="1">
    <source>
        <dbReference type="SAM" id="SignalP"/>
    </source>
</evidence>
<keyword evidence="1" id="KW-0732">Signal</keyword>
<organism evidence="2 3">
    <name type="scientific">Gluconobacter japonicus</name>
    <dbReference type="NCBI Taxonomy" id="376620"/>
    <lineage>
        <taxon>Bacteria</taxon>
        <taxon>Pseudomonadati</taxon>
        <taxon>Pseudomonadota</taxon>
        <taxon>Alphaproteobacteria</taxon>
        <taxon>Acetobacterales</taxon>
        <taxon>Acetobacteraceae</taxon>
        <taxon>Gluconobacter</taxon>
    </lineage>
</organism>
<sequence length="136" mass="14599">MKYFRMPLASLFLAGLSACSTASGGNQALKMATPASINQTLHNGVTTDEQVKAIYGAPDKVSYTDSGNEIWTYTYGSSSDKIADAEVFDPTGLTTFLGSKNKSHIRTLTVLIHNGIVMKHNLNDNTSYAGTGVFKQ</sequence>
<reference evidence="2" key="2">
    <citation type="submission" date="2020-11" db="EMBL/GenBank/DDBJ databases">
        <title>Description of novel Gluconobacter species.</title>
        <authorList>
            <person name="Cleenwerck I."/>
            <person name="Cnockaert M."/>
            <person name="Borremans W."/>
            <person name="Wieme A.D."/>
            <person name="De Vuyst L."/>
            <person name="Vandamme P."/>
        </authorList>
    </citation>
    <scope>NUCLEOTIDE SEQUENCE</scope>
    <source>
        <strain evidence="2">R71697</strain>
    </source>
</reference>